<keyword evidence="3" id="KW-0560">Oxidoreductase</keyword>
<dbReference type="Gene3D" id="3.40.50.720">
    <property type="entry name" value="NAD(P)-binding Rossmann-like Domain"/>
    <property type="match status" value="1"/>
</dbReference>
<name>A0AAN7DZC4_QUERU</name>
<dbReference type="PRINTS" id="PR00081">
    <property type="entry name" value="GDHRDH"/>
</dbReference>
<dbReference type="Proteomes" id="UP001324115">
    <property type="component" value="Unassembled WGS sequence"/>
</dbReference>
<evidence type="ECO:0008006" key="6">
    <source>
        <dbReference type="Google" id="ProtNLM"/>
    </source>
</evidence>
<organism evidence="4 5">
    <name type="scientific">Quercus rubra</name>
    <name type="common">Northern red oak</name>
    <name type="synonym">Quercus borealis</name>
    <dbReference type="NCBI Taxonomy" id="3512"/>
    <lineage>
        <taxon>Eukaryota</taxon>
        <taxon>Viridiplantae</taxon>
        <taxon>Streptophyta</taxon>
        <taxon>Embryophyta</taxon>
        <taxon>Tracheophyta</taxon>
        <taxon>Spermatophyta</taxon>
        <taxon>Magnoliopsida</taxon>
        <taxon>eudicotyledons</taxon>
        <taxon>Gunneridae</taxon>
        <taxon>Pentapetalae</taxon>
        <taxon>rosids</taxon>
        <taxon>fabids</taxon>
        <taxon>Fagales</taxon>
        <taxon>Fagaceae</taxon>
        <taxon>Quercus</taxon>
    </lineage>
</organism>
<dbReference type="GO" id="GO:0016020">
    <property type="term" value="C:membrane"/>
    <property type="evidence" value="ECO:0007669"/>
    <property type="project" value="TreeGrafter"/>
</dbReference>
<evidence type="ECO:0000256" key="2">
    <source>
        <dbReference type="ARBA" id="ARBA00022857"/>
    </source>
</evidence>
<comment type="similarity">
    <text evidence="1">Belongs to the short-chain dehydrogenases/reductases (SDR) family.</text>
</comment>
<gene>
    <name evidence="4" type="ORF">RGQ29_007790</name>
</gene>
<sequence length="215" mass="23736">MFLDENMVHERRSLPWTVNNAGVNGAITKEELWKVDFGEIVGVNARPLKELVKQTYETAENCMRTNYYGIKQLSKALIPLLLLSNSARTVNVSSILGQLEELEDVDGLTEGKVDKVVEGFLEDVKENLIETNGWPLNFSAYFVSKAALAYTRILAMKYPRIAINAVHPGSVGTDINYHNGKLPVEEGAKGPVMLALMPEGGPSGLFFDETNVSTF</sequence>
<dbReference type="PANTHER" id="PTHR43490">
    <property type="entry name" value="(+)-NEOMENTHOL DEHYDROGENASE"/>
    <property type="match status" value="1"/>
</dbReference>
<dbReference type="GO" id="GO:0016491">
    <property type="term" value="F:oxidoreductase activity"/>
    <property type="evidence" value="ECO:0007669"/>
    <property type="project" value="UniProtKB-KW"/>
</dbReference>
<accession>A0AAN7DZC4</accession>
<proteinExistence type="inferred from homology"/>
<dbReference type="InterPro" id="IPR002347">
    <property type="entry name" value="SDR_fam"/>
</dbReference>
<evidence type="ECO:0000256" key="3">
    <source>
        <dbReference type="ARBA" id="ARBA00023002"/>
    </source>
</evidence>
<keyword evidence="5" id="KW-1185">Reference proteome</keyword>
<protein>
    <recommendedName>
        <fullName evidence="6">(+)-neomenthol dehydrogenase</fullName>
    </recommendedName>
</protein>
<reference evidence="4 5" key="1">
    <citation type="journal article" date="2023" name="G3 (Bethesda)">
        <title>A haplotype-resolved chromosome-scale genome for Quercus rubra L. provides insights into the genetics of adaptive traits for red oak species.</title>
        <authorList>
            <person name="Kapoor B."/>
            <person name="Jenkins J."/>
            <person name="Schmutz J."/>
            <person name="Zhebentyayeva T."/>
            <person name="Kuelheim C."/>
            <person name="Coggeshall M."/>
            <person name="Heim C."/>
            <person name="Lasky J.R."/>
            <person name="Leites L."/>
            <person name="Islam-Faridi N."/>
            <person name="Romero-Severson J."/>
            <person name="DeLeo V.L."/>
            <person name="Lucas S.M."/>
            <person name="Lazic D."/>
            <person name="Gailing O."/>
            <person name="Carlson J."/>
            <person name="Staton M."/>
        </authorList>
    </citation>
    <scope>NUCLEOTIDE SEQUENCE [LARGE SCALE GENOMIC DNA]</scope>
    <source>
        <strain evidence="4">Pseudo-F2</strain>
    </source>
</reference>
<comment type="caution">
    <text evidence="4">The sequence shown here is derived from an EMBL/GenBank/DDBJ whole genome shotgun (WGS) entry which is preliminary data.</text>
</comment>
<evidence type="ECO:0000313" key="5">
    <source>
        <dbReference type="Proteomes" id="UP001324115"/>
    </source>
</evidence>
<evidence type="ECO:0000256" key="1">
    <source>
        <dbReference type="ARBA" id="ARBA00006484"/>
    </source>
</evidence>
<dbReference type="InterPro" id="IPR036291">
    <property type="entry name" value="NAD(P)-bd_dom_sf"/>
</dbReference>
<evidence type="ECO:0000313" key="4">
    <source>
        <dbReference type="EMBL" id="KAK4558171.1"/>
    </source>
</evidence>
<dbReference type="EMBL" id="JAXUIC010000012">
    <property type="protein sequence ID" value="KAK4558171.1"/>
    <property type="molecule type" value="Genomic_DNA"/>
</dbReference>
<keyword evidence="2" id="KW-0521">NADP</keyword>
<dbReference type="PANTHER" id="PTHR43490:SF131">
    <property type="entry name" value="SALUTARIDINE REDUCTASE-LIKE ISOFORM X2"/>
    <property type="match status" value="1"/>
</dbReference>
<dbReference type="SUPFAM" id="SSF51735">
    <property type="entry name" value="NAD(P)-binding Rossmann-fold domains"/>
    <property type="match status" value="1"/>
</dbReference>
<dbReference type="AlphaFoldDB" id="A0AAN7DZC4"/>